<dbReference type="SUPFAM" id="SSF46785">
    <property type="entry name" value="Winged helix' DNA-binding domain"/>
    <property type="match status" value="1"/>
</dbReference>
<dbReference type="CDD" id="cd00090">
    <property type="entry name" value="HTH_ARSR"/>
    <property type="match status" value="1"/>
</dbReference>
<protein>
    <submittedName>
        <fullName evidence="5">HxlR-like helix-turn-helix</fullName>
    </submittedName>
</protein>
<dbReference type="OrthoDB" id="10490at2157"/>
<reference evidence="5 6" key="1">
    <citation type="submission" date="2016-02" db="EMBL/GenBank/DDBJ databases">
        <title>Genome sequence of Halalkalicoccus paucihalophilus DSM 24557.</title>
        <authorList>
            <person name="Poehlein A."/>
            <person name="Daniel R."/>
        </authorList>
    </citation>
    <scope>NUCLEOTIDE SEQUENCE [LARGE SCALE GENOMIC DNA]</scope>
    <source>
        <strain evidence="5 6">DSM 24557</strain>
    </source>
</reference>
<dbReference type="InterPro" id="IPR036388">
    <property type="entry name" value="WH-like_DNA-bd_sf"/>
</dbReference>
<dbReference type="PANTHER" id="PTHR33204:SF18">
    <property type="entry name" value="TRANSCRIPTIONAL REGULATORY PROTEIN"/>
    <property type="match status" value="1"/>
</dbReference>
<evidence type="ECO:0000259" key="4">
    <source>
        <dbReference type="PROSITE" id="PS51118"/>
    </source>
</evidence>
<dbReference type="InterPro" id="IPR011991">
    <property type="entry name" value="ArsR-like_HTH"/>
</dbReference>
<dbReference type="InterPro" id="IPR001845">
    <property type="entry name" value="HTH_ArsR_DNA-bd_dom"/>
</dbReference>
<dbReference type="AlphaFoldDB" id="A0A151AEJ8"/>
<dbReference type="InterPro" id="IPR002577">
    <property type="entry name" value="HTH_HxlR"/>
</dbReference>
<dbReference type="GO" id="GO:0003700">
    <property type="term" value="F:DNA-binding transcription factor activity"/>
    <property type="evidence" value="ECO:0007669"/>
    <property type="project" value="InterPro"/>
</dbReference>
<dbReference type="EMBL" id="LTAZ01000004">
    <property type="protein sequence ID" value="KYH26069.1"/>
    <property type="molecule type" value="Genomic_DNA"/>
</dbReference>
<gene>
    <name evidence="5" type="ORF">HAPAU_11600</name>
</gene>
<evidence type="ECO:0000313" key="6">
    <source>
        <dbReference type="Proteomes" id="UP000075321"/>
    </source>
</evidence>
<accession>A0A151AEJ8</accession>
<evidence type="ECO:0000256" key="1">
    <source>
        <dbReference type="ARBA" id="ARBA00023015"/>
    </source>
</evidence>
<keyword evidence="2" id="KW-0238">DNA-binding</keyword>
<proteinExistence type="predicted"/>
<dbReference type="PROSITE" id="PS51118">
    <property type="entry name" value="HTH_HXLR"/>
    <property type="match status" value="1"/>
</dbReference>
<dbReference type="Pfam" id="PF01638">
    <property type="entry name" value="HxlR"/>
    <property type="match status" value="1"/>
</dbReference>
<keyword evidence="1" id="KW-0805">Transcription regulation</keyword>
<name>A0A151AEJ8_9EURY</name>
<evidence type="ECO:0000256" key="2">
    <source>
        <dbReference type="ARBA" id="ARBA00023125"/>
    </source>
</evidence>
<dbReference type="RefSeq" id="WP_066380496.1">
    <property type="nucleotide sequence ID" value="NZ_LTAZ01000004.1"/>
</dbReference>
<feature type="domain" description="HTH hxlR-type" evidence="4">
    <location>
        <begin position="1"/>
        <end position="92"/>
    </location>
</feature>
<dbReference type="GO" id="GO:0003677">
    <property type="term" value="F:DNA binding"/>
    <property type="evidence" value="ECO:0007669"/>
    <property type="project" value="UniProtKB-KW"/>
</dbReference>
<comment type="caution">
    <text evidence="5">The sequence shown here is derived from an EMBL/GenBank/DDBJ whole genome shotgun (WGS) entry which is preliminary data.</text>
</comment>
<keyword evidence="3" id="KW-0804">Transcription</keyword>
<dbReference type="Proteomes" id="UP000075321">
    <property type="component" value="Unassembled WGS sequence"/>
</dbReference>
<keyword evidence="6" id="KW-1185">Reference proteome</keyword>
<dbReference type="PATRIC" id="fig|1008153.3.peg.1165"/>
<evidence type="ECO:0000256" key="3">
    <source>
        <dbReference type="ARBA" id="ARBA00023163"/>
    </source>
</evidence>
<sequence length="92" mass="10362">MAEDLWDVLGCKWTRRIVSHLAEGEARFNGIERAIGTPTSTLSDRLKRLESAGIVSREVKDDSPPAVRYGLTERGERLAELLTEIERLDQIP</sequence>
<organism evidence="5 6">
    <name type="scientific">Halalkalicoccus paucihalophilus</name>
    <dbReference type="NCBI Taxonomy" id="1008153"/>
    <lineage>
        <taxon>Archaea</taxon>
        <taxon>Methanobacteriati</taxon>
        <taxon>Methanobacteriota</taxon>
        <taxon>Stenosarchaea group</taxon>
        <taxon>Halobacteria</taxon>
        <taxon>Halobacteriales</taxon>
        <taxon>Halococcaceae</taxon>
        <taxon>Halalkalicoccus</taxon>
    </lineage>
</organism>
<dbReference type="SMART" id="SM00418">
    <property type="entry name" value="HTH_ARSR"/>
    <property type="match status" value="1"/>
</dbReference>
<dbReference type="InterPro" id="IPR036390">
    <property type="entry name" value="WH_DNA-bd_sf"/>
</dbReference>
<dbReference type="Gene3D" id="1.10.10.10">
    <property type="entry name" value="Winged helix-like DNA-binding domain superfamily/Winged helix DNA-binding domain"/>
    <property type="match status" value="1"/>
</dbReference>
<dbReference type="PANTHER" id="PTHR33204">
    <property type="entry name" value="TRANSCRIPTIONAL REGULATOR, MARR FAMILY"/>
    <property type="match status" value="1"/>
</dbReference>
<evidence type="ECO:0000313" key="5">
    <source>
        <dbReference type="EMBL" id="KYH26069.1"/>
    </source>
</evidence>